<dbReference type="AlphaFoldDB" id="A0A0R0LQH1"/>
<comment type="subcellular location">
    <subcellularLocation>
        <location evidence="1">Endoplasmic reticulum membrane</location>
        <topology evidence="1">Multi-pass membrane protein</topology>
    </subcellularLocation>
</comment>
<evidence type="ECO:0000313" key="13">
    <source>
        <dbReference type="EMBL" id="KRH91786.1"/>
    </source>
</evidence>
<evidence type="ECO:0000256" key="10">
    <source>
        <dbReference type="ARBA" id="ARBA00023170"/>
    </source>
</evidence>
<protein>
    <submittedName>
        <fullName evidence="12">ER lumen protein retaining receptor</fullName>
    </submittedName>
</protein>
<evidence type="ECO:0000313" key="12">
    <source>
        <dbReference type="EMBL" id="KRH91737.1"/>
    </source>
</evidence>
<keyword evidence="6" id="KW-0931">ER-Golgi transport</keyword>
<dbReference type="GO" id="GO:0006621">
    <property type="term" value="P:protein retention in ER lumen"/>
    <property type="evidence" value="ECO:0007669"/>
    <property type="project" value="InterPro"/>
</dbReference>
<gene>
    <name evidence="13" type="ORF">M153_25310000324</name>
    <name evidence="12" type="ORF">M153_28680000286</name>
</gene>
<evidence type="ECO:0000313" key="14">
    <source>
        <dbReference type="Proteomes" id="UP000051530"/>
    </source>
</evidence>
<keyword evidence="9 11" id="KW-0472">Membrane</keyword>
<dbReference type="GO" id="GO:0046923">
    <property type="term" value="F:ER retention sequence binding"/>
    <property type="evidence" value="ECO:0007669"/>
    <property type="project" value="InterPro"/>
</dbReference>
<evidence type="ECO:0000256" key="1">
    <source>
        <dbReference type="ARBA" id="ARBA00004477"/>
    </source>
</evidence>
<keyword evidence="14" id="KW-1185">Reference proteome</keyword>
<keyword evidence="5" id="KW-0256">Endoplasmic reticulum</keyword>
<evidence type="ECO:0000256" key="7">
    <source>
        <dbReference type="ARBA" id="ARBA00022927"/>
    </source>
</evidence>
<evidence type="ECO:0000256" key="6">
    <source>
        <dbReference type="ARBA" id="ARBA00022892"/>
    </source>
</evidence>
<keyword evidence="7" id="KW-0653">Protein transport</keyword>
<comment type="caution">
    <text evidence="12">The sequence shown here is derived from an EMBL/GenBank/DDBJ whole genome shotgun (WGS) entry which is preliminary data.</text>
</comment>
<dbReference type="GO" id="GO:0015031">
    <property type="term" value="P:protein transport"/>
    <property type="evidence" value="ECO:0007669"/>
    <property type="project" value="UniProtKB-KW"/>
</dbReference>
<evidence type="ECO:0000256" key="8">
    <source>
        <dbReference type="ARBA" id="ARBA00022989"/>
    </source>
</evidence>
<keyword evidence="4 11" id="KW-0812">Transmembrane</keyword>
<dbReference type="InterPro" id="IPR000133">
    <property type="entry name" value="ER_ret_rcpt"/>
</dbReference>
<feature type="transmembrane region" description="Helical" evidence="11">
    <location>
        <begin position="47"/>
        <end position="71"/>
    </location>
</feature>
<dbReference type="PRINTS" id="PR00660">
    <property type="entry name" value="ERLUMENR"/>
</dbReference>
<feature type="non-terminal residue" evidence="12">
    <location>
        <position position="78"/>
    </location>
</feature>
<organism evidence="12 14">
    <name type="scientific">Pseudoloma neurophilia</name>
    <dbReference type="NCBI Taxonomy" id="146866"/>
    <lineage>
        <taxon>Eukaryota</taxon>
        <taxon>Fungi</taxon>
        <taxon>Fungi incertae sedis</taxon>
        <taxon>Microsporidia</taxon>
        <taxon>Pseudoloma</taxon>
    </lineage>
</organism>
<name>A0A0R0LQH1_9MICR</name>
<dbReference type="PANTHER" id="PTHR10585">
    <property type="entry name" value="ER LUMEN PROTEIN RETAINING RECEPTOR"/>
    <property type="match status" value="1"/>
</dbReference>
<dbReference type="Pfam" id="PF00810">
    <property type="entry name" value="ER_lumen_recept"/>
    <property type="match status" value="1"/>
</dbReference>
<dbReference type="GO" id="GO:0005789">
    <property type="term" value="C:endoplasmic reticulum membrane"/>
    <property type="evidence" value="ECO:0007669"/>
    <property type="project" value="UniProtKB-SubCell"/>
</dbReference>
<dbReference type="VEuPathDB" id="MicrosporidiaDB:M153_28680000286"/>
<dbReference type="OrthoDB" id="7694678at2759"/>
<reference evidence="12 14" key="1">
    <citation type="submission" date="2015-07" db="EMBL/GenBank/DDBJ databases">
        <title>The genome of Pseudoloma neurophilia, a relevant intracellular parasite of the zebrafish.</title>
        <authorList>
            <person name="Ndikumana S."/>
            <person name="Pelin A."/>
            <person name="Sanders J."/>
            <person name="Corradi N."/>
        </authorList>
    </citation>
    <scope>NUCLEOTIDE SEQUENCE [LARGE SCALE GENOMIC DNA]</scope>
    <source>
        <strain evidence="12 14">MK1</strain>
    </source>
</reference>
<dbReference type="VEuPathDB" id="MicrosporidiaDB:M153_25310000324"/>
<proteinExistence type="inferred from homology"/>
<evidence type="ECO:0000256" key="9">
    <source>
        <dbReference type="ARBA" id="ARBA00023136"/>
    </source>
</evidence>
<keyword evidence="10 12" id="KW-0675">Receptor</keyword>
<keyword evidence="8 11" id="KW-1133">Transmembrane helix</keyword>
<accession>A0A0R0LQH1</accession>
<evidence type="ECO:0000256" key="5">
    <source>
        <dbReference type="ARBA" id="ARBA00022824"/>
    </source>
</evidence>
<dbReference type="GO" id="GO:0016192">
    <property type="term" value="P:vesicle-mediated transport"/>
    <property type="evidence" value="ECO:0007669"/>
    <property type="project" value="UniProtKB-KW"/>
</dbReference>
<comment type="similarity">
    <text evidence="2">Belongs to the ERD2 family.</text>
</comment>
<evidence type="ECO:0000256" key="4">
    <source>
        <dbReference type="ARBA" id="ARBA00022692"/>
    </source>
</evidence>
<dbReference type="EMBL" id="LGUB01001575">
    <property type="protein sequence ID" value="KRH91737.1"/>
    <property type="molecule type" value="Genomic_DNA"/>
</dbReference>
<dbReference type="Proteomes" id="UP000051530">
    <property type="component" value="Unassembled WGS sequence"/>
</dbReference>
<evidence type="ECO:0000256" key="11">
    <source>
        <dbReference type="SAM" id="Phobius"/>
    </source>
</evidence>
<evidence type="ECO:0000256" key="2">
    <source>
        <dbReference type="ARBA" id="ARBA00010120"/>
    </source>
</evidence>
<sequence>MASIGTLLYYLCRFSGDFLRILSMFTLLKKIRQTKSVSGLSLKTSLIYLIVFILRYLDLFYFQIGSLLRFYNFIMKIL</sequence>
<evidence type="ECO:0000256" key="3">
    <source>
        <dbReference type="ARBA" id="ARBA00022448"/>
    </source>
</evidence>
<keyword evidence="3" id="KW-0813">Transport</keyword>
<dbReference type="EMBL" id="LGUB01001527">
    <property type="protein sequence ID" value="KRH91786.1"/>
    <property type="molecule type" value="Genomic_DNA"/>
</dbReference>